<evidence type="ECO:0000256" key="3">
    <source>
        <dbReference type="ARBA" id="ARBA00022490"/>
    </source>
</evidence>
<dbReference type="InterPro" id="IPR008604">
    <property type="entry name" value="MAP7_fam"/>
</dbReference>
<feature type="compositionally biased region" description="Basic and acidic residues" evidence="6">
    <location>
        <begin position="35"/>
        <end position="65"/>
    </location>
</feature>
<sequence>QPPTEECIRHHCLATEGSETQDKKVTSGQSNAGTKPDHPTVLKVDDRQRLARERREEREKQLAARESVWLEREERARQHYEKHLEERRKKLEEQRLKEERRRAAVEEKRRQKLEEEKERHEAVVRRTIERSQKPKQRQNRWSWGGALHNRINNTARRLQLSPWESSIVSRLLTPTHSFLARSKSTAALSGDAASCSPLSPLSYKALNCRNSGERAKLYASTDAVGRRRTTHLAGTDKREKDHLSSSFSANFKGGHFTSSLKARSSAPSPVWHASKSLPFLPGTPKQITSPPGSSKVSSAQTRPPSPGNIRPVKKEIKPEGEKKRPEKEAEKANEVRTEESKGTSAGAEEATSQEQLTVQAQLTQAASPSLSPAPPTPSPAPALPKPSAGTTDPEEATRLLAEKRRLAREQREREEQERREREELERQKKEELSQRIAEERARREEEEARRQEAEKQRKDAEEREKEERLRRQAEEREQKEKEEMERVQKQKEEEARLREEAERIRLEREKHFQREEQERLERKKRLEEIMKRTRRVEAVDKKSNDQQNGHISKANITGEAVAGSPACPPEPAAGPQLQHTVPAPHNGTAATDMHGGPPHQPPGNVDSNLNPEENANENGMSMQNDNFEEIMNLPIGSKPSRLDAMNNDGSNSPEIPLNPILAFEDKGTLLPQVDSVQTHQTAEVI</sequence>
<feature type="region of interest" description="Disordered" evidence="6">
    <location>
        <begin position="218"/>
        <end position="248"/>
    </location>
</feature>
<dbReference type="PANTHER" id="PTHR15073">
    <property type="entry name" value="MICROTUBULE-ASSOCIATED PROTEIN"/>
    <property type="match status" value="1"/>
</dbReference>
<dbReference type="Ensembl" id="ENSCPVT00000016112.2">
    <property type="protein sequence ID" value="ENSCPVP00000015433.2"/>
    <property type="gene ID" value="ENSCPVG00000011280.2"/>
</dbReference>
<feature type="compositionally biased region" description="Polar residues" evidence="6">
    <location>
        <begin position="605"/>
        <end position="625"/>
    </location>
</feature>
<reference evidence="7" key="3">
    <citation type="submission" date="2025-09" db="UniProtKB">
        <authorList>
            <consortium name="Ensembl"/>
        </authorList>
    </citation>
    <scope>IDENTIFICATION</scope>
</reference>
<evidence type="ECO:0000313" key="7">
    <source>
        <dbReference type="Ensembl" id="ENSCPVP00000015433.2"/>
    </source>
</evidence>
<evidence type="ECO:0000256" key="6">
    <source>
        <dbReference type="SAM" id="MobiDB-lite"/>
    </source>
</evidence>
<feature type="region of interest" description="Disordered" evidence="6">
    <location>
        <begin position="1"/>
        <end position="65"/>
    </location>
</feature>
<evidence type="ECO:0000256" key="1">
    <source>
        <dbReference type="ARBA" id="ARBA00004245"/>
    </source>
</evidence>
<feature type="compositionally biased region" description="Low complexity" evidence="6">
    <location>
        <begin position="353"/>
        <end position="370"/>
    </location>
</feature>
<evidence type="ECO:0000256" key="2">
    <source>
        <dbReference type="ARBA" id="ARBA00007525"/>
    </source>
</evidence>
<keyword evidence="8" id="KW-1185">Reference proteome</keyword>
<proteinExistence type="inferred from homology"/>
<keyword evidence="5" id="KW-0206">Cytoskeleton</keyword>
<dbReference type="Proteomes" id="UP000694382">
    <property type="component" value="Chromosome 3"/>
</dbReference>
<keyword evidence="4" id="KW-0175">Coiled coil</keyword>
<evidence type="ECO:0000313" key="8">
    <source>
        <dbReference type="Proteomes" id="UP000694382"/>
    </source>
</evidence>
<comment type="subcellular location">
    <subcellularLocation>
        <location evidence="1">Cytoplasm</location>
        <location evidence="1">Cytoskeleton</location>
    </subcellularLocation>
</comment>
<feature type="compositionally biased region" description="Basic and acidic residues" evidence="6">
    <location>
        <begin position="395"/>
        <end position="499"/>
    </location>
</feature>
<protein>
    <submittedName>
        <fullName evidence="7">Uncharacterized protein</fullName>
    </submittedName>
</protein>
<feature type="compositionally biased region" description="Basic and acidic residues" evidence="6">
    <location>
        <begin position="234"/>
        <end position="243"/>
    </location>
</feature>
<feature type="compositionally biased region" description="Pro residues" evidence="6">
    <location>
        <begin position="371"/>
        <end position="384"/>
    </location>
</feature>
<keyword evidence="3" id="KW-0963">Cytoplasm</keyword>
<reference evidence="7" key="2">
    <citation type="submission" date="2025-08" db="UniProtKB">
        <authorList>
            <consortium name="Ensembl"/>
        </authorList>
    </citation>
    <scope>IDENTIFICATION</scope>
</reference>
<dbReference type="GO" id="GO:0015630">
    <property type="term" value="C:microtubule cytoskeleton"/>
    <property type="evidence" value="ECO:0007669"/>
    <property type="project" value="InterPro"/>
</dbReference>
<dbReference type="AlphaFoldDB" id="A0A8C3N3Z5"/>
<dbReference type="GO" id="GO:0000226">
    <property type="term" value="P:microtubule cytoskeleton organization"/>
    <property type="evidence" value="ECO:0007669"/>
    <property type="project" value="InterPro"/>
</dbReference>
<accession>A0A8U8AVR6</accession>
<dbReference type="Pfam" id="PF05672">
    <property type="entry name" value="MAP7"/>
    <property type="match status" value="1"/>
</dbReference>
<feature type="compositionally biased region" description="Polar residues" evidence="6">
    <location>
        <begin position="285"/>
        <end position="302"/>
    </location>
</feature>
<reference evidence="7" key="1">
    <citation type="submission" date="2020-02" db="EMBL/GenBank/DDBJ databases">
        <authorList>
            <person name="Enbody D E."/>
            <person name="Pettersson E M."/>
        </authorList>
    </citation>
    <scope>NUCLEOTIDE SEQUENCE [LARGE SCALE GENOMIC DNA]</scope>
</reference>
<evidence type="ECO:0000256" key="4">
    <source>
        <dbReference type="ARBA" id="ARBA00023054"/>
    </source>
</evidence>
<feature type="region of interest" description="Disordered" evidence="6">
    <location>
        <begin position="84"/>
        <end position="114"/>
    </location>
</feature>
<feature type="region of interest" description="Disordered" evidence="6">
    <location>
        <begin position="537"/>
        <end position="658"/>
    </location>
</feature>
<name>A0A8C3N3Z5_GEOPR</name>
<feature type="region of interest" description="Disordered" evidence="6">
    <location>
        <begin position="276"/>
        <end position="499"/>
    </location>
</feature>
<dbReference type="InterPro" id="IPR051483">
    <property type="entry name" value="MAP7_domain-containing"/>
</dbReference>
<organism evidence="7 8">
    <name type="scientific">Geospiza parvula</name>
    <name type="common">Small tree-finch</name>
    <name type="synonym">Camarhynchus parvulus</name>
    <dbReference type="NCBI Taxonomy" id="87175"/>
    <lineage>
        <taxon>Eukaryota</taxon>
        <taxon>Metazoa</taxon>
        <taxon>Chordata</taxon>
        <taxon>Craniata</taxon>
        <taxon>Vertebrata</taxon>
        <taxon>Euteleostomi</taxon>
        <taxon>Archelosauria</taxon>
        <taxon>Archosauria</taxon>
        <taxon>Dinosauria</taxon>
        <taxon>Saurischia</taxon>
        <taxon>Theropoda</taxon>
        <taxon>Coelurosauria</taxon>
        <taxon>Aves</taxon>
        <taxon>Neognathae</taxon>
        <taxon>Neoaves</taxon>
        <taxon>Telluraves</taxon>
        <taxon>Australaves</taxon>
        <taxon>Passeriformes</taxon>
        <taxon>Thraupidae</taxon>
        <taxon>Camarhynchus</taxon>
    </lineage>
</organism>
<evidence type="ECO:0000256" key="5">
    <source>
        <dbReference type="ARBA" id="ARBA00023212"/>
    </source>
</evidence>
<dbReference type="PANTHER" id="PTHR15073:SF4">
    <property type="entry name" value="ENSCONSIN"/>
    <property type="match status" value="1"/>
</dbReference>
<comment type="similarity">
    <text evidence="2">Belongs to the MAP7 family.</text>
</comment>
<accession>A0A8C3N3Z5</accession>
<feature type="compositionally biased region" description="Basic and acidic residues" evidence="6">
    <location>
        <begin position="312"/>
        <end position="341"/>
    </location>
</feature>